<dbReference type="InterPro" id="IPR000971">
    <property type="entry name" value="Globin"/>
</dbReference>
<keyword evidence="5" id="KW-0479">Metal-binding</keyword>
<dbReference type="GO" id="GO:0005576">
    <property type="term" value="C:extracellular region"/>
    <property type="evidence" value="ECO:0007669"/>
    <property type="project" value="InterPro"/>
</dbReference>
<evidence type="ECO:0000256" key="7">
    <source>
        <dbReference type="ARBA" id="ARBA00023179"/>
    </source>
</evidence>
<proteinExistence type="inferred from homology"/>
<evidence type="ECO:0000256" key="8">
    <source>
        <dbReference type="ARBA" id="ARBA00030087"/>
    </source>
</evidence>
<dbReference type="InterPro" id="IPR044399">
    <property type="entry name" value="Mb-like_M"/>
</dbReference>
<comment type="similarity">
    <text evidence="9">Belongs to the globin family.</text>
</comment>
<dbReference type="GO" id="GO:0005833">
    <property type="term" value="C:hemoglobin complex"/>
    <property type="evidence" value="ECO:0007669"/>
    <property type="project" value="InterPro"/>
</dbReference>
<sequence>MRRCKVIQPLSRKAENCVVFVLELQNILDNQLARATTAQQVLHAVFTATSPVVGTCAPSHDQQQNSLVFNNFGLFCLPLSLIITLSNISRQDAITRLPRLLKQARDLHLEVSESDLLGPTMADPVTGLTAQDRQVIQDTWEVVANKQVILDRGVDLFIALFQAHPYMKSYFKDFGDLSIEELKTSPKLRAHAYRTMHGLTQYINAINDVPTLAAYITKIAHSHLSRGIGTLEMDRLAVVFVDYMKVHVGAEWSDEAAAAWTQLLKVHNVVYKGEEDKRSASG</sequence>
<dbReference type="InterPro" id="IPR009050">
    <property type="entry name" value="Globin-like_sf"/>
</dbReference>
<keyword evidence="3 9" id="KW-0349">Heme</keyword>
<name>A0AAE1D2E7_9GAST</name>
<dbReference type="PROSITE" id="PS01033">
    <property type="entry name" value="GLOBIN"/>
    <property type="match status" value="1"/>
</dbReference>
<dbReference type="PRINTS" id="PR00611">
    <property type="entry name" value="ERYTHCRUORIN"/>
</dbReference>
<dbReference type="Proteomes" id="UP001283361">
    <property type="component" value="Unassembled WGS sequence"/>
</dbReference>
<dbReference type="AlphaFoldDB" id="A0AAE1D2E7"/>
<evidence type="ECO:0000313" key="12">
    <source>
        <dbReference type="Proteomes" id="UP001283361"/>
    </source>
</evidence>
<dbReference type="CDD" id="cd01040">
    <property type="entry name" value="Mb-like"/>
    <property type="match status" value="1"/>
</dbReference>
<dbReference type="SUPFAM" id="SSF46458">
    <property type="entry name" value="Globin-like"/>
    <property type="match status" value="1"/>
</dbReference>
<dbReference type="PANTHER" id="PTHR47217:SF1">
    <property type="entry name" value="GLOBIN-LIKE PROTEIN"/>
    <property type="match status" value="1"/>
</dbReference>
<accession>A0AAE1D2E7</accession>
<keyword evidence="6" id="KW-0408">Iron</keyword>
<keyword evidence="12" id="KW-1185">Reference proteome</keyword>
<dbReference type="GO" id="GO:0005344">
    <property type="term" value="F:oxygen carrier activity"/>
    <property type="evidence" value="ECO:0007669"/>
    <property type="project" value="UniProtKB-KW"/>
</dbReference>
<reference evidence="11" key="1">
    <citation type="journal article" date="2023" name="G3 (Bethesda)">
        <title>A reference genome for the long-term kleptoplast-retaining sea slug Elysia crispata morphotype clarki.</title>
        <authorList>
            <person name="Eastman K.E."/>
            <person name="Pendleton A.L."/>
            <person name="Shaikh M.A."/>
            <person name="Suttiyut T."/>
            <person name="Ogas R."/>
            <person name="Tomko P."/>
            <person name="Gavelis G."/>
            <person name="Widhalm J.R."/>
            <person name="Wisecaver J.H."/>
        </authorList>
    </citation>
    <scope>NUCLEOTIDE SEQUENCE</scope>
    <source>
        <strain evidence="11">ECLA1</strain>
    </source>
</reference>
<comment type="caution">
    <text evidence="11">The sequence shown here is derived from an EMBL/GenBank/DDBJ whole genome shotgun (WGS) entry which is preliminary data.</text>
</comment>
<evidence type="ECO:0000256" key="5">
    <source>
        <dbReference type="ARBA" id="ARBA00022723"/>
    </source>
</evidence>
<gene>
    <name evidence="11" type="ORF">RRG08_056329</name>
</gene>
<evidence type="ECO:0000256" key="3">
    <source>
        <dbReference type="ARBA" id="ARBA00022617"/>
    </source>
</evidence>
<keyword evidence="2 9" id="KW-0813">Transport</keyword>
<dbReference type="Gene3D" id="1.10.490.10">
    <property type="entry name" value="Globins"/>
    <property type="match status" value="1"/>
</dbReference>
<dbReference type="InterPro" id="IPR012292">
    <property type="entry name" value="Globin/Proto"/>
</dbReference>
<dbReference type="GO" id="GO:0019825">
    <property type="term" value="F:oxygen binding"/>
    <property type="evidence" value="ECO:0007669"/>
    <property type="project" value="InterPro"/>
</dbReference>
<evidence type="ECO:0000256" key="6">
    <source>
        <dbReference type="ARBA" id="ARBA00023004"/>
    </source>
</evidence>
<feature type="domain" description="Globin" evidence="10">
    <location>
        <begin position="127"/>
        <end position="276"/>
    </location>
</feature>
<protein>
    <recommendedName>
        <fullName evidence="1">Globin</fullName>
    </recommendedName>
    <alternativeName>
        <fullName evidence="8">Myoglobin</fullName>
    </alternativeName>
</protein>
<evidence type="ECO:0000313" key="11">
    <source>
        <dbReference type="EMBL" id="KAK3753437.1"/>
    </source>
</evidence>
<dbReference type="EMBL" id="JAWDGP010005712">
    <property type="protein sequence ID" value="KAK3753437.1"/>
    <property type="molecule type" value="Genomic_DNA"/>
</dbReference>
<dbReference type="GO" id="GO:0020037">
    <property type="term" value="F:heme binding"/>
    <property type="evidence" value="ECO:0007669"/>
    <property type="project" value="InterPro"/>
</dbReference>
<evidence type="ECO:0000256" key="4">
    <source>
        <dbReference type="ARBA" id="ARBA00022621"/>
    </source>
</evidence>
<dbReference type="Pfam" id="PF00042">
    <property type="entry name" value="Globin"/>
    <property type="match status" value="1"/>
</dbReference>
<organism evidence="11 12">
    <name type="scientific">Elysia crispata</name>
    <name type="common">lettuce slug</name>
    <dbReference type="NCBI Taxonomy" id="231223"/>
    <lineage>
        <taxon>Eukaryota</taxon>
        <taxon>Metazoa</taxon>
        <taxon>Spiralia</taxon>
        <taxon>Lophotrochozoa</taxon>
        <taxon>Mollusca</taxon>
        <taxon>Gastropoda</taxon>
        <taxon>Heterobranchia</taxon>
        <taxon>Euthyneura</taxon>
        <taxon>Panpulmonata</taxon>
        <taxon>Sacoglossa</taxon>
        <taxon>Placobranchoidea</taxon>
        <taxon>Plakobranchidae</taxon>
        <taxon>Elysia</taxon>
    </lineage>
</organism>
<evidence type="ECO:0000256" key="2">
    <source>
        <dbReference type="ARBA" id="ARBA00022448"/>
    </source>
</evidence>
<dbReference type="PANTHER" id="PTHR47217">
    <property type="entry name" value="GLOBIN-LIKE PROTEIN"/>
    <property type="match status" value="1"/>
</dbReference>
<dbReference type="GO" id="GO:0046872">
    <property type="term" value="F:metal ion binding"/>
    <property type="evidence" value="ECO:0007669"/>
    <property type="project" value="UniProtKB-KW"/>
</dbReference>
<evidence type="ECO:0000256" key="1">
    <source>
        <dbReference type="ARBA" id="ARBA00013895"/>
    </source>
</evidence>
<dbReference type="InterPro" id="IPR002336">
    <property type="entry name" value="Erythrocruorin"/>
</dbReference>
<evidence type="ECO:0000259" key="10">
    <source>
        <dbReference type="PROSITE" id="PS01033"/>
    </source>
</evidence>
<evidence type="ECO:0000256" key="9">
    <source>
        <dbReference type="RuleBase" id="RU000356"/>
    </source>
</evidence>
<keyword evidence="7" id="KW-0514">Muscle protein</keyword>
<keyword evidence="4 9" id="KW-0561">Oxygen transport</keyword>